<dbReference type="SMART" id="SM00320">
    <property type="entry name" value="WD40"/>
    <property type="match status" value="5"/>
</dbReference>
<dbReference type="InterPro" id="IPR019775">
    <property type="entry name" value="WD40_repeat_CS"/>
</dbReference>
<evidence type="ECO:0000256" key="4">
    <source>
        <dbReference type="ARBA" id="ARBA00022737"/>
    </source>
</evidence>
<dbReference type="STRING" id="1081108.A0A162K2E9"/>
<dbReference type="InterPro" id="IPR018983">
    <property type="entry name" value="U3_snoRNA-assocProt_15_C"/>
</dbReference>
<dbReference type="InterPro" id="IPR020472">
    <property type="entry name" value="WD40_PAC1"/>
</dbReference>
<dbReference type="PROSITE" id="PS50294">
    <property type="entry name" value="WD_REPEATS_REGION"/>
    <property type="match status" value="2"/>
</dbReference>
<protein>
    <submittedName>
        <fullName evidence="8">WD40 repeat-like-containing domain protein</fullName>
    </submittedName>
</protein>
<reference evidence="8 9" key="1">
    <citation type="journal article" date="2016" name="Genome Biol. Evol.">
        <title>Divergent and convergent evolution of fungal pathogenicity.</title>
        <authorList>
            <person name="Shang Y."/>
            <person name="Xiao G."/>
            <person name="Zheng P."/>
            <person name="Cen K."/>
            <person name="Zhan S."/>
            <person name="Wang C."/>
        </authorList>
    </citation>
    <scope>NUCLEOTIDE SEQUENCE [LARGE SCALE GENOMIC DNA]</scope>
    <source>
        <strain evidence="8 9">RCEF 1005</strain>
    </source>
</reference>
<organism evidence="8 9">
    <name type="scientific">Akanthomyces lecanii RCEF 1005</name>
    <dbReference type="NCBI Taxonomy" id="1081108"/>
    <lineage>
        <taxon>Eukaryota</taxon>
        <taxon>Fungi</taxon>
        <taxon>Dikarya</taxon>
        <taxon>Ascomycota</taxon>
        <taxon>Pezizomycotina</taxon>
        <taxon>Sordariomycetes</taxon>
        <taxon>Hypocreomycetidae</taxon>
        <taxon>Hypocreales</taxon>
        <taxon>Cordycipitaceae</taxon>
        <taxon>Akanthomyces</taxon>
        <taxon>Cordyceps confragosa</taxon>
    </lineage>
</organism>
<feature type="domain" description="U3 small nucleolar RNA-associated protein 15 C-terminal" evidence="7">
    <location>
        <begin position="388"/>
        <end position="539"/>
    </location>
</feature>
<feature type="repeat" description="WD" evidence="6">
    <location>
        <begin position="248"/>
        <end position="289"/>
    </location>
</feature>
<sequence>MAAQVGPLPQLKLATGPAPITAEQRYWRTFKNQLLMPSPTSYPVTHISCGSGDTFAVTTGTRVQIYSTRTRKLLKTITRFGDVARSGDIRRDGKVLVAGDDSGKIQVFDVNSRAILRTWTQHRQPVWTTRFSPTQPTALLSASDDKTVRLWDLPSGEPVTTFAGHADYVRAARFLPGTTSSMIVSGSYDATVKLWDPRTGSRAAAMTFKHAAPVEDVLALPSGTTVLAAADHCVSVLDLVAARPLHMINNHQKTVTSLSLASNGRRVVTGGLEGHVKVFETTGWNVVNSVKYPSPILAVQVIPSAVSNDSSSSGNNDDGPAAVDRHLAVGMQSGVLSLRTRLTGPEAHREKEREREMDALVAGRYDSLEAKKAKRKRRAAAQHRLDLVGEGADVVIAHEASSLSSSRRKERPWQADLRHARYAAALDQVVDRAAKDYAPLSALSLLLALRHRGAVRDALEHRDEQAVLPVLKWVCAYVCDPRYVSVCVEVGLHLLDLYAEYADASAELAEGFKTLHRRVRNEVDRAQVASQTGGMLDSLILGCV</sequence>
<dbReference type="PANTHER" id="PTHR19924:SF26">
    <property type="entry name" value="U3 SMALL NUCLEOLAR RNA-ASSOCIATED PROTEIN 15 HOMOLOG"/>
    <property type="match status" value="1"/>
</dbReference>
<evidence type="ECO:0000256" key="3">
    <source>
        <dbReference type="ARBA" id="ARBA00022574"/>
    </source>
</evidence>
<evidence type="ECO:0000256" key="5">
    <source>
        <dbReference type="ARBA" id="ARBA00023242"/>
    </source>
</evidence>
<feature type="repeat" description="WD" evidence="6">
    <location>
        <begin position="162"/>
        <end position="205"/>
    </location>
</feature>
<dbReference type="CDD" id="cd00200">
    <property type="entry name" value="WD40"/>
    <property type="match status" value="1"/>
</dbReference>
<feature type="repeat" description="WD" evidence="6">
    <location>
        <begin position="119"/>
        <end position="161"/>
    </location>
</feature>
<proteinExistence type="predicted"/>
<dbReference type="AlphaFoldDB" id="A0A162K2E9"/>
<gene>
    <name evidence="8" type="ORF">LEL_06646</name>
</gene>
<evidence type="ECO:0000313" key="8">
    <source>
        <dbReference type="EMBL" id="OAA76962.1"/>
    </source>
</evidence>
<evidence type="ECO:0000256" key="6">
    <source>
        <dbReference type="PROSITE-ProRule" id="PRU00221"/>
    </source>
</evidence>
<dbReference type="GO" id="GO:0045943">
    <property type="term" value="P:positive regulation of transcription by RNA polymerase I"/>
    <property type="evidence" value="ECO:0007669"/>
    <property type="project" value="TreeGrafter"/>
</dbReference>
<keyword evidence="5" id="KW-0539">Nucleus</keyword>
<dbReference type="GO" id="GO:0005730">
    <property type="term" value="C:nucleolus"/>
    <property type="evidence" value="ECO:0007669"/>
    <property type="project" value="UniProtKB-SubCell"/>
</dbReference>
<dbReference type="Gene3D" id="2.130.10.10">
    <property type="entry name" value="YVTN repeat-like/Quinoprotein amine dehydrogenase"/>
    <property type="match status" value="2"/>
</dbReference>
<comment type="subcellular location">
    <subcellularLocation>
        <location evidence="1">Nucleus</location>
        <location evidence="1">Nucleolus</location>
    </subcellularLocation>
</comment>
<dbReference type="SUPFAM" id="SSF50978">
    <property type="entry name" value="WD40 repeat-like"/>
    <property type="match status" value="1"/>
</dbReference>
<dbReference type="Proteomes" id="UP000076881">
    <property type="component" value="Unassembled WGS sequence"/>
</dbReference>
<keyword evidence="2" id="KW-0698">rRNA processing</keyword>
<dbReference type="EMBL" id="AZHF01000004">
    <property type="protein sequence ID" value="OAA76962.1"/>
    <property type="molecule type" value="Genomic_DNA"/>
</dbReference>
<dbReference type="Pfam" id="PF09384">
    <property type="entry name" value="UTP15_C"/>
    <property type="match status" value="1"/>
</dbReference>
<accession>A0A162K2E9</accession>
<keyword evidence="4" id="KW-0677">Repeat</keyword>
<evidence type="ECO:0000256" key="2">
    <source>
        <dbReference type="ARBA" id="ARBA00022552"/>
    </source>
</evidence>
<dbReference type="InterPro" id="IPR036322">
    <property type="entry name" value="WD40_repeat_dom_sf"/>
</dbReference>
<dbReference type="GO" id="GO:0006364">
    <property type="term" value="P:rRNA processing"/>
    <property type="evidence" value="ECO:0007669"/>
    <property type="project" value="UniProtKB-KW"/>
</dbReference>
<comment type="caution">
    <text evidence="8">The sequence shown here is derived from an EMBL/GenBank/DDBJ whole genome shotgun (WGS) entry which is preliminary data.</text>
</comment>
<dbReference type="Pfam" id="PF00400">
    <property type="entry name" value="WD40"/>
    <property type="match status" value="3"/>
</dbReference>
<dbReference type="InterPro" id="IPR001680">
    <property type="entry name" value="WD40_rpt"/>
</dbReference>
<keyword evidence="9" id="KW-1185">Reference proteome</keyword>
<dbReference type="PRINTS" id="PR00320">
    <property type="entry name" value="GPROTEINBRPT"/>
</dbReference>
<keyword evidence="3 6" id="KW-0853">WD repeat</keyword>
<dbReference type="OrthoDB" id="431715at2759"/>
<dbReference type="PROSITE" id="PS50082">
    <property type="entry name" value="WD_REPEATS_2"/>
    <property type="match status" value="3"/>
</dbReference>
<dbReference type="PROSITE" id="PS00678">
    <property type="entry name" value="WD_REPEATS_1"/>
    <property type="match status" value="1"/>
</dbReference>
<evidence type="ECO:0000259" key="7">
    <source>
        <dbReference type="Pfam" id="PF09384"/>
    </source>
</evidence>
<dbReference type="PANTHER" id="PTHR19924">
    <property type="entry name" value="UTP15 U3 SMALL NUCLEOLAR RNA-ASSOCIATED PROTEIN 15 FAMILY MEMBER"/>
    <property type="match status" value="1"/>
</dbReference>
<name>A0A162K2E9_CORDF</name>
<evidence type="ECO:0000256" key="1">
    <source>
        <dbReference type="ARBA" id="ARBA00004604"/>
    </source>
</evidence>
<dbReference type="InterPro" id="IPR015943">
    <property type="entry name" value="WD40/YVTN_repeat-like_dom_sf"/>
</dbReference>
<evidence type="ECO:0000313" key="9">
    <source>
        <dbReference type="Proteomes" id="UP000076881"/>
    </source>
</evidence>